<dbReference type="SUPFAM" id="SSF55753">
    <property type="entry name" value="Actin depolymerizing proteins"/>
    <property type="match status" value="1"/>
</dbReference>
<dbReference type="Pfam" id="PF00018">
    <property type="entry name" value="SH3_1"/>
    <property type="match status" value="1"/>
</dbReference>
<dbReference type="GO" id="GO:0005884">
    <property type="term" value="C:actin filament"/>
    <property type="evidence" value="ECO:0007669"/>
    <property type="project" value="TreeGrafter"/>
</dbReference>
<organism evidence="7">
    <name type="scientific">Dissoconium aciculare CBS 342.82</name>
    <dbReference type="NCBI Taxonomy" id="1314786"/>
    <lineage>
        <taxon>Eukaryota</taxon>
        <taxon>Fungi</taxon>
        <taxon>Dikarya</taxon>
        <taxon>Ascomycota</taxon>
        <taxon>Pezizomycotina</taxon>
        <taxon>Dothideomycetes</taxon>
        <taxon>Dothideomycetidae</taxon>
        <taxon>Mycosphaerellales</taxon>
        <taxon>Dissoconiaceae</taxon>
        <taxon>Dissoconium</taxon>
    </lineage>
</organism>
<sequence length="798" mass="83703">MSSLNLSQNGPSITASYQKVVNSSPSGPASASSSYGIWALYSVKAPLANAFQADAGKESVLSVQTTGEGELADLIEEFSDGRIQFAFVKVKDPNTTLPKSALIAWCGEGVPERTKGYFTSHLNAVTKVLHGYHVQVTARSDRDLSPEVIVQKVADASGAKYSGGGSVVSAPAPPPVASKPVLPTKSFGASGSFQSLPSRSRANPATSGPTDEDGWGNDAPPVTRSQLEKVAPAYQPTKVNMAQLQSQREPSKYQPPARPETSSADVVSRGYQPIGKVDIAAIRRQAQGSGTVQDDRPTVVKGAYEPIGKVDIAEIRRKAQAAPSPAQAPPPQQPSDDQEDRPRSLADRSAAFTQAERITELPKPKIANKFGSSASSFAGTKAPTPFGAQAGSSSTVPPVATASRTFADEGGKTPAQVWAEKKARERGLSGAGDAAPSSLEGPTPAISTQASGGWQSGYEGKKWDVGIPSRPGGGGVAEQRTGKQEEEPVSSDVGSVRDRFNEPPALDTASKPVASARGVPMPGLPQRSAVPEVPAVQHQDIPPPPARPIPQDEEEEEEEVEDPYPQGSPTRIAMPVARSAAPLEPEPAQHAPSIPTSFHGAVDDREELEPEPKVQEHDISRAAAQTTAASTFGAAEDARGAGAEGGRTAIAQYDYTKDEANEIDMQEGERITGIEMVDDDWWMGENSKGERGLFPSNYVELVPGDDEAGGAAEAARAVPVPPAPQAEAAPPAGQPQPSGGGLPTATAEYDYEATEDNEISFPEGAKITNVEFPDDDWWSGSYGGKSGLFPANYVKLNE</sequence>
<feature type="domain" description="SH3" evidence="4">
    <location>
        <begin position="740"/>
        <end position="798"/>
    </location>
</feature>
<evidence type="ECO:0000259" key="4">
    <source>
        <dbReference type="PROSITE" id="PS50002"/>
    </source>
</evidence>
<feature type="region of interest" description="Disordered" evidence="3">
    <location>
        <begin position="242"/>
        <end position="269"/>
    </location>
</feature>
<dbReference type="PROSITE" id="PS51263">
    <property type="entry name" value="ADF_H"/>
    <property type="match status" value="1"/>
</dbReference>
<dbReference type="PANTHER" id="PTHR10829">
    <property type="entry name" value="CORTACTIN AND DREBRIN"/>
    <property type="match status" value="1"/>
</dbReference>
<feature type="domain" description="SH3" evidence="4">
    <location>
        <begin position="644"/>
        <end position="704"/>
    </location>
</feature>
<feature type="compositionally biased region" description="Low complexity" evidence="3">
    <location>
        <begin position="622"/>
        <end position="635"/>
    </location>
</feature>
<protein>
    <recommendedName>
        <fullName evidence="8">Actin binding protein</fullName>
    </recommendedName>
</protein>
<dbReference type="Pfam" id="PF14604">
    <property type="entry name" value="SH3_9"/>
    <property type="match status" value="1"/>
</dbReference>
<dbReference type="GO" id="GO:0030864">
    <property type="term" value="C:cortical actin cytoskeleton"/>
    <property type="evidence" value="ECO:0007669"/>
    <property type="project" value="TreeGrafter"/>
</dbReference>
<dbReference type="GeneID" id="54359474"/>
<gene>
    <name evidence="7" type="ORF">K489DRAFT_323106</name>
</gene>
<feature type="compositionally biased region" description="Low complexity" evidence="3">
    <location>
        <begin position="709"/>
        <end position="718"/>
    </location>
</feature>
<dbReference type="RefSeq" id="XP_033458197.1">
    <property type="nucleotide sequence ID" value="XM_033601674.1"/>
</dbReference>
<dbReference type="CDD" id="cd11281">
    <property type="entry name" value="ADF_drebrin_like"/>
    <property type="match status" value="1"/>
</dbReference>
<dbReference type="PRINTS" id="PR00452">
    <property type="entry name" value="SH3DOMAIN"/>
</dbReference>
<dbReference type="CDD" id="cd11962">
    <property type="entry name" value="SH3_Abp1_fungi_C1"/>
    <property type="match status" value="1"/>
</dbReference>
<feature type="compositionally biased region" description="Acidic residues" evidence="3">
    <location>
        <begin position="749"/>
        <end position="758"/>
    </location>
</feature>
<evidence type="ECO:0000259" key="5">
    <source>
        <dbReference type="PROSITE" id="PS51263"/>
    </source>
</evidence>
<evidence type="ECO:0000313" key="6">
    <source>
        <dbReference type="Proteomes" id="UP000504637"/>
    </source>
</evidence>
<reference evidence="7" key="3">
    <citation type="submission" date="2025-08" db="UniProtKB">
        <authorList>
            <consortium name="RefSeq"/>
        </authorList>
    </citation>
    <scope>IDENTIFICATION</scope>
    <source>
        <strain evidence="7">CBS 342.82</strain>
    </source>
</reference>
<dbReference type="FunFam" id="2.30.30.40:FF:000242">
    <property type="entry name" value="Actin binding protein"/>
    <property type="match status" value="1"/>
</dbReference>
<dbReference type="GO" id="GO:0051015">
    <property type="term" value="F:actin filament binding"/>
    <property type="evidence" value="ECO:0007669"/>
    <property type="project" value="TreeGrafter"/>
</dbReference>
<reference evidence="7" key="1">
    <citation type="submission" date="2020-01" db="EMBL/GenBank/DDBJ databases">
        <authorList>
            <consortium name="DOE Joint Genome Institute"/>
            <person name="Haridas S."/>
            <person name="Albert R."/>
            <person name="Binder M."/>
            <person name="Bloem J."/>
            <person name="Labutti K."/>
            <person name="Salamov A."/>
            <person name="Andreopoulos B."/>
            <person name="Baker S.E."/>
            <person name="Barry K."/>
            <person name="Bills G."/>
            <person name="Bluhm B.H."/>
            <person name="Cannon C."/>
            <person name="Castanera R."/>
            <person name="Culley D.E."/>
            <person name="Daum C."/>
            <person name="Ezra D."/>
            <person name="Gonzalez J.B."/>
            <person name="Henrissat B."/>
            <person name="Kuo A."/>
            <person name="Liang C."/>
            <person name="Lipzen A."/>
            <person name="Lutzoni F."/>
            <person name="Magnuson J."/>
            <person name="Mondo S."/>
            <person name="Nolan M."/>
            <person name="Ohm R."/>
            <person name="Pangilinan J."/>
            <person name="Park H.-J."/>
            <person name="Ramirez L."/>
            <person name="Alfaro M."/>
            <person name="Sun H."/>
            <person name="Tritt A."/>
            <person name="Yoshinaga Y."/>
            <person name="Zwiers L.-H."/>
            <person name="Turgeon B.G."/>
            <person name="Goodwin S.B."/>
            <person name="Spatafora J.W."/>
            <person name="Crous P.W."/>
            <person name="Grigoriev I.V."/>
        </authorList>
    </citation>
    <scope>NUCLEOTIDE SEQUENCE</scope>
    <source>
        <strain evidence="7">CBS 342.82</strain>
    </source>
</reference>
<feature type="region of interest" description="Disordered" evidence="3">
    <location>
        <begin position="704"/>
        <end position="765"/>
    </location>
</feature>
<keyword evidence="1 2" id="KW-0728">SH3 domain</keyword>
<dbReference type="PROSITE" id="PS50002">
    <property type="entry name" value="SH3"/>
    <property type="match status" value="2"/>
</dbReference>
<dbReference type="Gene3D" id="2.30.30.40">
    <property type="entry name" value="SH3 Domains"/>
    <property type="match status" value="2"/>
</dbReference>
<keyword evidence="6" id="KW-1185">Reference proteome</keyword>
<evidence type="ECO:0000313" key="7">
    <source>
        <dbReference type="RefSeq" id="XP_033458197.1"/>
    </source>
</evidence>
<dbReference type="Pfam" id="PF00241">
    <property type="entry name" value="Cofilin_ADF"/>
    <property type="match status" value="1"/>
</dbReference>
<dbReference type="Gene3D" id="3.40.20.10">
    <property type="entry name" value="Severin"/>
    <property type="match status" value="1"/>
</dbReference>
<dbReference type="GO" id="GO:0030833">
    <property type="term" value="P:regulation of actin filament polymerization"/>
    <property type="evidence" value="ECO:0007669"/>
    <property type="project" value="TreeGrafter"/>
</dbReference>
<feature type="compositionally biased region" description="Basic and acidic residues" evidence="3">
    <location>
        <begin position="610"/>
        <end position="620"/>
    </location>
</feature>
<dbReference type="InterPro" id="IPR002108">
    <property type="entry name" value="ADF-H"/>
</dbReference>
<feature type="region of interest" description="Disordered" evidence="3">
    <location>
        <begin position="309"/>
        <end position="647"/>
    </location>
</feature>
<evidence type="ECO:0008006" key="8">
    <source>
        <dbReference type="Google" id="ProtNLM"/>
    </source>
</evidence>
<dbReference type="InterPro" id="IPR036028">
    <property type="entry name" value="SH3-like_dom_sf"/>
</dbReference>
<dbReference type="SUPFAM" id="SSF50044">
    <property type="entry name" value="SH3-domain"/>
    <property type="match status" value="2"/>
</dbReference>
<dbReference type="InterPro" id="IPR001452">
    <property type="entry name" value="SH3_domain"/>
</dbReference>
<feature type="compositionally biased region" description="Low complexity" evidence="3">
    <location>
        <begin position="725"/>
        <end position="737"/>
    </location>
</feature>
<dbReference type="CDD" id="cd11961">
    <property type="entry name" value="SH3_Abp1_fungi_C2"/>
    <property type="match status" value="1"/>
</dbReference>
<dbReference type="InterPro" id="IPR029006">
    <property type="entry name" value="ADF-H/Gelsolin-like_dom_sf"/>
</dbReference>
<dbReference type="InterPro" id="IPR035719">
    <property type="entry name" value="Abp1_fungi_SH3_C1"/>
</dbReference>
<name>A0A6J3LZG5_9PEZI</name>
<dbReference type="GO" id="GO:0030427">
    <property type="term" value="C:site of polarized growth"/>
    <property type="evidence" value="ECO:0007669"/>
    <property type="project" value="TreeGrafter"/>
</dbReference>
<feature type="domain" description="ADF-H" evidence="5">
    <location>
        <begin position="5"/>
        <end position="154"/>
    </location>
</feature>
<evidence type="ECO:0000256" key="3">
    <source>
        <dbReference type="SAM" id="MobiDB-lite"/>
    </source>
</evidence>
<dbReference type="AlphaFoldDB" id="A0A6J3LZG5"/>
<evidence type="ECO:0000256" key="2">
    <source>
        <dbReference type="PROSITE-ProRule" id="PRU00192"/>
    </source>
</evidence>
<proteinExistence type="predicted"/>
<feature type="compositionally biased region" description="Acidic residues" evidence="3">
    <location>
        <begin position="551"/>
        <end position="562"/>
    </location>
</feature>
<dbReference type="Proteomes" id="UP000504637">
    <property type="component" value="Unplaced"/>
</dbReference>
<reference evidence="7" key="2">
    <citation type="submission" date="2020-04" db="EMBL/GenBank/DDBJ databases">
        <authorList>
            <consortium name="NCBI Genome Project"/>
        </authorList>
    </citation>
    <scope>NUCLEOTIDE SEQUENCE</scope>
    <source>
        <strain evidence="7">CBS 342.82</strain>
    </source>
</reference>
<feature type="compositionally biased region" description="Polar residues" evidence="3">
    <location>
        <begin position="187"/>
        <end position="209"/>
    </location>
</feature>
<feature type="region of interest" description="Disordered" evidence="3">
    <location>
        <begin position="179"/>
        <end position="222"/>
    </location>
</feature>
<dbReference type="FunFam" id="3.40.20.10:FF:000045">
    <property type="entry name" value="Actin binding protein, putative"/>
    <property type="match status" value="1"/>
</dbReference>
<dbReference type="OrthoDB" id="5971719at2759"/>
<dbReference type="PANTHER" id="PTHR10829:SF25">
    <property type="entry name" value="DREBRIN-LIKE PROTEIN"/>
    <property type="match status" value="1"/>
</dbReference>
<accession>A0A6J3LZG5</accession>
<evidence type="ECO:0000256" key="1">
    <source>
        <dbReference type="ARBA" id="ARBA00022443"/>
    </source>
</evidence>
<dbReference type="InterPro" id="IPR035718">
    <property type="entry name" value="Abp1_fungi_SH3_C2"/>
</dbReference>
<dbReference type="SMART" id="SM00102">
    <property type="entry name" value="ADF"/>
    <property type="match status" value="1"/>
</dbReference>
<dbReference type="SMART" id="SM00326">
    <property type="entry name" value="SH3"/>
    <property type="match status" value="2"/>
</dbReference>